<dbReference type="InterPro" id="IPR002110">
    <property type="entry name" value="Ankyrin_rpt"/>
</dbReference>
<dbReference type="Gene3D" id="1.25.40.20">
    <property type="entry name" value="Ankyrin repeat-containing domain"/>
    <property type="match status" value="3"/>
</dbReference>
<dbReference type="PROSITE" id="PS50088">
    <property type="entry name" value="ANK_REPEAT"/>
    <property type="match status" value="3"/>
</dbReference>
<keyword evidence="2 3" id="KW-0040">ANK repeat</keyword>
<organism evidence="4 5">
    <name type="scientific">Aspergillus sydowii CBS 593.65</name>
    <dbReference type="NCBI Taxonomy" id="1036612"/>
    <lineage>
        <taxon>Eukaryota</taxon>
        <taxon>Fungi</taxon>
        <taxon>Dikarya</taxon>
        <taxon>Ascomycota</taxon>
        <taxon>Pezizomycotina</taxon>
        <taxon>Eurotiomycetes</taxon>
        <taxon>Eurotiomycetidae</taxon>
        <taxon>Eurotiales</taxon>
        <taxon>Aspergillaceae</taxon>
        <taxon>Aspergillus</taxon>
        <taxon>Aspergillus subgen. Nidulantes</taxon>
    </lineage>
</organism>
<feature type="repeat" description="ANK" evidence="3">
    <location>
        <begin position="77"/>
        <end position="109"/>
    </location>
</feature>
<evidence type="ECO:0000256" key="3">
    <source>
        <dbReference type="PROSITE-ProRule" id="PRU00023"/>
    </source>
</evidence>
<accession>A0A1L9T8B0</accession>
<keyword evidence="5" id="KW-1185">Reference proteome</keyword>
<feature type="repeat" description="ANK" evidence="3">
    <location>
        <begin position="44"/>
        <end position="76"/>
    </location>
</feature>
<dbReference type="InterPro" id="IPR036770">
    <property type="entry name" value="Ankyrin_rpt-contain_sf"/>
</dbReference>
<dbReference type="InterPro" id="IPR051637">
    <property type="entry name" value="Ank_repeat_dom-contain_49"/>
</dbReference>
<dbReference type="GeneID" id="63769307"/>
<dbReference type="Proteomes" id="UP000184356">
    <property type="component" value="Unassembled WGS sequence"/>
</dbReference>
<name>A0A1L9T8B0_9EURO</name>
<feature type="non-terminal residue" evidence="4">
    <location>
        <position position="1"/>
    </location>
</feature>
<dbReference type="Pfam" id="PF12796">
    <property type="entry name" value="Ank_2"/>
    <property type="match status" value="1"/>
</dbReference>
<dbReference type="VEuPathDB" id="FungiDB:ASPSYDRAFT_97314"/>
<sequence length="126" mass="13402">RRTPLIHAVNESMTSVVRLLISRGAELDCGSVFGKTALSCAPNRRNTPLFCAASYGKEQTVRTLIKYGASVNQPNRAGRTPLTIAAIQGERLIVEALLEAGAVVDVVDSHGETPLSWAVKTGDAEV</sequence>
<dbReference type="OrthoDB" id="366390at2759"/>
<feature type="repeat" description="ANK" evidence="3">
    <location>
        <begin position="1"/>
        <end position="32"/>
    </location>
</feature>
<dbReference type="PROSITE" id="PS50297">
    <property type="entry name" value="ANK_REP_REGION"/>
    <property type="match status" value="3"/>
</dbReference>
<dbReference type="PANTHER" id="PTHR24180:SF45">
    <property type="entry name" value="POLY [ADP-RIBOSE] POLYMERASE TANKYRASE"/>
    <property type="match status" value="1"/>
</dbReference>
<evidence type="ECO:0000313" key="5">
    <source>
        <dbReference type="Proteomes" id="UP000184356"/>
    </source>
</evidence>
<dbReference type="SMART" id="SM00248">
    <property type="entry name" value="ANK"/>
    <property type="match status" value="3"/>
</dbReference>
<dbReference type="AlphaFoldDB" id="A0A1L9T8B0"/>
<evidence type="ECO:0000313" key="4">
    <source>
        <dbReference type="EMBL" id="OJJ55662.1"/>
    </source>
</evidence>
<dbReference type="STRING" id="1036612.A0A1L9T8B0"/>
<dbReference type="PANTHER" id="PTHR24180">
    <property type="entry name" value="CYCLIN-DEPENDENT KINASE INHIBITOR 2C-RELATED"/>
    <property type="match status" value="1"/>
</dbReference>
<dbReference type="Pfam" id="PF00023">
    <property type="entry name" value="Ank"/>
    <property type="match status" value="1"/>
</dbReference>
<evidence type="ECO:0000256" key="2">
    <source>
        <dbReference type="ARBA" id="ARBA00023043"/>
    </source>
</evidence>
<evidence type="ECO:0000256" key="1">
    <source>
        <dbReference type="ARBA" id="ARBA00022737"/>
    </source>
</evidence>
<dbReference type="SUPFAM" id="SSF48403">
    <property type="entry name" value="Ankyrin repeat"/>
    <property type="match status" value="1"/>
</dbReference>
<keyword evidence="1" id="KW-0677">Repeat</keyword>
<gene>
    <name evidence="4" type="ORF">ASPSYDRAFT_97314</name>
</gene>
<proteinExistence type="predicted"/>
<dbReference type="EMBL" id="KV878592">
    <property type="protein sequence ID" value="OJJ55662.1"/>
    <property type="molecule type" value="Genomic_DNA"/>
</dbReference>
<protein>
    <submittedName>
        <fullName evidence="4">Uncharacterized protein</fullName>
    </submittedName>
</protein>
<feature type="non-terminal residue" evidence="4">
    <location>
        <position position="126"/>
    </location>
</feature>
<dbReference type="RefSeq" id="XP_040699468.1">
    <property type="nucleotide sequence ID" value="XM_040853234.1"/>
</dbReference>
<reference evidence="5" key="1">
    <citation type="journal article" date="2017" name="Genome Biol.">
        <title>Comparative genomics reveals high biological diversity and specific adaptations in the industrially and medically important fungal genus Aspergillus.</title>
        <authorList>
            <person name="de Vries R.P."/>
            <person name="Riley R."/>
            <person name="Wiebenga A."/>
            <person name="Aguilar-Osorio G."/>
            <person name="Amillis S."/>
            <person name="Uchima C.A."/>
            <person name="Anderluh G."/>
            <person name="Asadollahi M."/>
            <person name="Askin M."/>
            <person name="Barry K."/>
            <person name="Battaglia E."/>
            <person name="Bayram O."/>
            <person name="Benocci T."/>
            <person name="Braus-Stromeyer S.A."/>
            <person name="Caldana C."/>
            <person name="Canovas D."/>
            <person name="Cerqueira G.C."/>
            <person name="Chen F."/>
            <person name="Chen W."/>
            <person name="Choi C."/>
            <person name="Clum A."/>
            <person name="Dos Santos R.A."/>
            <person name="Damasio A.R."/>
            <person name="Diallinas G."/>
            <person name="Emri T."/>
            <person name="Fekete E."/>
            <person name="Flipphi M."/>
            <person name="Freyberg S."/>
            <person name="Gallo A."/>
            <person name="Gournas C."/>
            <person name="Habgood R."/>
            <person name="Hainaut M."/>
            <person name="Harispe M.L."/>
            <person name="Henrissat B."/>
            <person name="Hilden K.S."/>
            <person name="Hope R."/>
            <person name="Hossain A."/>
            <person name="Karabika E."/>
            <person name="Karaffa L."/>
            <person name="Karanyi Z."/>
            <person name="Krasevec N."/>
            <person name="Kuo A."/>
            <person name="Kusch H."/>
            <person name="LaButti K."/>
            <person name="Lagendijk E.L."/>
            <person name="Lapidus A."/>
            <person name="Levasseur A."/>
            <person name="Lindquist E."/>
            <person name="Lipzen A."/>
            <person name="Logrieco A.F."/>
            <person name="MacCabe A."/>
            <person name="Maekelae M.R."/>
            <person name="Malavazi I."/>
            <person name="Melin P."/>
            <person name="Meyer V."/>
            <person name="Mielnichuk N."/>
            <person name="Miskei M."/>
            <person name="Molnar A.P."/>
            <person name="Mule G."/>
            <person name="Ngan C.Y."/>
            <person name="Orejas M."/>
            <person name="Orosz E."/>
            <person name="Ouedraogo J.P."/>
            <person name="Overkamp K.M."/>
            <person name="Park H.-S."/>
            <person name="Perrone G."/>
            <person name="Piumi F."/>
            <person name="Punt P.J."/>
            <person name="Ram A.F."/>
            <person name="Ramon A."/>
            <person name="Rauscher S."/>
            <person name="Record E."/>
            <person name="Riano-Pachon D.M."/>
            <person name="Robert V."/>
            <person name="Roehrig J."/>
            <person name="Ruller R."/>
            <person name="Salamov A."/>
            <person name="Salih N.S."/>
            <person name="Samson R.A."/>
            <person name="Sandor E."/>
            <person name="Sanguinetti M."/>
            <person name="Schuetze T."/>
            <person name="Sepcic K."/>
            <person name="Shelest E."/>
            <person name="Sherlock G."/>
            <person name="Sophianopoulou V."/>
            <person name="Squina F.M."/>
            <person name="Sun H."/>
            <person name="Susca A."/>
            <person name="Todd R.B."/>
            <person name="Tsang A."/>
            <person name="Unkles S.E."/>
            <person name="van de Wiele N."/>
            <person name="van Rossen-Uffink D."/>
            <person name="Oliveira J.V."/>
            <person name="Vesth T.C."/>
            <person name="Visser J."/>
            <person name="Yu J.-H."/>
            <person name="Zhou M."/>
            <person name="Andersen M.R."/>
            <person name="Archer D.B."/>
            <person name="Baker S.E."/>
            <person name="Benoit I."/>
            <person name="Brakhage A.A."/>
            <person name="Braus G.H."/>
            <person name="Fischer R."/>
            <person name="Frisvad J.C."/>
            <person name="Goldman G.H."/>
            <person name="Houbraken J."/>
            <person name="Oakley B."/>
            <person name="Pocsi I."/>
            <person name="Scazzocchio C."/>
            <person name="Seiboth B."/>
            <person name="vanKuyk P.A."/>
            <person name="Wortman J."/>
            <person name="Dyer P.S."/>
            <person name="Grigoriev I.V."/>
        </authorList>
    </citation>
    <scope>NUCLEOTIDE SEQUENCE [LARGE SCALE GENOMIC DNA]</scope>
    <source>
        <strain evidence="5">CBS 593.65</strain>
    </source>
</reference>